<dbReference type="KEGG" id="bmeg:BG04_5363"/>
<feature type="domain" description="Spore coat protein X/V" evidence="1">
    <location>
        <begin position="62"/>
        <end position="115"/>
    </location>
</feature>
<dbReference type="EMBL" id="CP009920">
    <property type="protein sequence ID" value="AJI20239.1"/>
    <property type="molecule type" value="Genomic_DNA"/>
</dbReference>
<sequence length="181" mass="20351">MSKYYSYYNPEEGKYYMKKEYEEAEDYFKGKKKRKETKCGGSGWSALEGSSHPAFNAVRENQVAKQKEETVQYSEETIFICDSADVEVNTTSIKAALSVQAALQAAIVLVLTIAIGRSAEAESIAQELFQKSSIKQINRQRTVIKNSRNVKIDVSDTEIAINIQVLIELLLALLVELEIQL</sequence>
<feature type="domain" description="Spore coat protein X/V" evidence="1">
    <location>
        <begin position="122"/>
        <end position="179"/>
    </location>
</feature>
<dbReference type="HOGENOM" id="CLU_113609_2_0_9"/>
<keyword evidence="2" id="KW-0167">Capsid protein</keyword>
<dbReference type="Proteomes" id="UP000031829">
    <property type="component" value="Chromosome"/>
</dbReference>
<dbReference type="GeneID" id="93643311"/>
<reference evidence="2 3" key="1">
    <citation type="journal article" date="2015" name="Genome Announc.">
        <title>Complete genome sequences for 35 biothreat assay-relevant bacillus species.</title>
        <authorList>
            <person name="Johnson S.L."/>
            <person name="Daligault H.E."/>
            <person name="Davenport K.W."/>
            <person name="Jaissle J."/>
            <person name="Frey K.G."/>
            <person name="Ladner J.T."/>
            <person name="Broomall S.M."/>
            <person name="Bishop-Lilly K.A."/>
            <person name="Bruce D.C."/>
            <person name="Gibbons H.S."/>
            <person name="Coyne S.R."/>
            <person name="Lo C.C."/>
            <person name="Meincke L."/>
            <person name="Munk A.C."/>
            <person name="Koroleva G.I."/>
            <person name="Rosenzweig C.N."/>
            <person name="Palacios G.F."/>
            <person name="Redden C.L."/>
            <person name="Minogue T.D."/>
            <person name="Chain P.S."/>
        </authorList>
    </citation>
    <scope>NUCLEOTIDE SEQUENCE [LARGE SCALE GENOMIC DNA]</scope>
    <source>
        <strain evidence="3">ATCC 14581 / DSM 32 / JCM 2506 / NBRC 15308 / NCIMB 9376 / NCTC 10342 / NRRL B-14308 / VKM B-512</strain>
    </source>
</reference>
<gene>
    <name evidence="2" type="ORF">BG04_5363</name>
</gene>
<protein>
    <submittedName>
        <fullName evidence="2">Spore Coat Protein X and V domain protein</fullName>
    </submittedName>
</protein>
<accession>A0A0B6AK90</accession>
<dbReference type="RefSeq" id="WP_230586541.1">
    <property type="nucleotide sequence ID" value="NZ_BCVB01000011.1"/>
</dbReference>
<proteinExistence type="predicted"/>
<evidence type="ECO:0000313" key="2">
    <source>
        <dbReference type="EMBL" id="AJI20239.1"/>
    </source>
</evidence>
<organism evidence="2 3">
    <name type="scientific">Priestia megaterium (strain ATCC 14581 / DSM 32 / CCUG 1817 / JCM 2506 / NBRC 15308 / NCIMB 9376 / NCTC 10342 / NRRL B-14308 / VKM B-512 / Ford 19)</name>
    <name type="common">Bacillus megaterium</name>
    <dbReference type="NCBI Taxonomy" id="1348623"/>
    <lineage>
        <taxon>Bacteria</taxon>
        <taxon>Bacillati</taxon>
        <taxon>Bacillota</taxon>
        <taxon>Bacilli</taxon>
        <taxon>Bacillales</taxon>
        <taxon>Bacillaceae</taxon>
        <taxon>Priestia</taxon>
    </lineage>
</organism>
<dbReference type="GO" id="GO:0030435">
    <property type="term" value="P:sporulation resulting in formation of a cellular spore"/>
    <property type="evidence" value="ECO:0007669"/>
    <property type="project" value="InterPro"/>
</dbReference>
<evidence type="ECO:0000259" key="1">
    <source>
        <dbReference type="Pfam" id="PF07552"/>
    </source>
</evidence>
<dbReference type="AlphaFoldDB" id="A0A0B6AK90"/>
<name>A0A0B6AK90_PRIM2</name>
<evidence type="ECO:0000313" key="3">
    <source>
        <dbReference type="Proteomes" id="UP000031829"/>
    </source>
</evidence>
<dbReference type="GO" id="GO:0031160">
    <property type="term" value="C:spore wall"/>
    <property type="evidence" value="ECO:0007669"/>
    <property type="project" value="InterPro"/>
</dbReference>
<keyword evidence="2" id="KW-0946">Virion</keyword>
<dbReference type="InterPro" id="IPR011428">
    <property type="entry name" value="Spore_coat_X/V"/>
</dbReference>
<dbReference type="Pfam" id="PF07552">
    <property type="entry name" value="Coat_X"/>
    <property type="match status" value="2"/>
</dbReference>